<name>A0A0R3QYR8_9BILA</name>
<gene>
    <name evidence="1" type="ORF">BTMF_LOCUS10904</name>
</gene>
<organism evidence="3">
    <name type="scientific">Brugia timori</name>
    <dbReference type="NCBI Taxonomy" id="42155"/>
    <lineage>
        <taxon>Eukaryota</taxon>
        <taxon>Metazoa</taxon>
        <taxon>Ecdysozoa</taxon>
        <taxon>Nematoda</taxon>
        <taxon>Chromadorea</taxon>
        <taxon>Rhabditida</taxon>
        <taxon>Spirurina</taxon>
        <taxon>Spiruromorpha</taxon>
        <taxon>Filarioidea</taxon>
        <taxon>Onchocercidae</taxon>
        <taxon>Brugia</taxon>
    </lineage>
</organism>
<reference evidence="3" key="1">
    <citation type="submission" date="2017-02" db="UniProtKB">
        <authorList>
            <consortium name="WormBaseParasite"/>
        </authorList>
    </citation>
    <scope>IDENTIFICATION</scope>
</reference>
<protein>
    <submittedName>
        <fullName evidence="1 3">Uncharacterized protein</fullName>
    </submittedName>
</protein>
<accession>A0A0R3QYR8</accession>
<keyword evidence="2" id="KW-1185">Reference proteome</keyword>
<evidence type="ECO:0000313" key="3">
    <source>
        <dbReference type="WBParaSite" id="BTMF_0001289201-mRNA-1"/>
    </source>
</evidence>
<dbReference type="WBParaSite" id="BTMF_0001289201-mRNA-1">
    <property type="protein sequence ID" value="BTMF_0001289201-mRNA-1"/>
    <property type="gene ID" value="BTMF_0001289201"/>
</dbReference>
<sequence length="96" mass="11178">MLIVLTYNDFRQIFRFYSLIVEYSWSDDNKPNDRIHSFYDNKVYSRFIPTVIQLSLNDEKPFTFPSIIIQSACSISLANSYLSPLSPCLVPLVSFI</sequence>
<evidence type="ECO:0000313" key="1">
    <source>
        <dbReference type="EMBL" id="VDO37197.1"/>
    </source>
</evidence>
<dbReference type="AlphaFoldDB" id="A0A0R3QYR8"/>
<dbReference type="EMBL" id="UZAG01017902">
    <property type="protein sequence ID" value="VDO37197.1"/>
    <property type="molecule type" value="Genomic_DNA"/>
</dbReference>
<proteinExistence type="predicted"/>
<evidence type="ECO:0000313" key="2">
    <source>
        <dbReference type="Proteomes" id="UP000280834"/>
    </source>
</evidence>
<reference evidence="1 2" key="2">
    <citation type="submission" date="2018-11" db="EMBL/GenBank/DDBJ databases">
        <authorList>
            <consortium name="Pathogen Informatics"/>
        </authorList>
    </citation>
    <scope>NUCLEOTIDE SEQUENCE [LARGE SCALE GENOMIC DNA]</scope>
</reference>
<dbReference type="Proteomes" id="UP000280834">
    <property type="component" value="Unassembled WGS sequence"/>
</dbReference>